<proteinExistence type="predicted"/>
<dbReference type="InterPro" id="IPR021323">
    <property type="entry name" value="DUF2927"/>
</dbReference>
<name>A0A1M7CFZ3_9BRAD</name>
<evidence type="ECO:0000313" key="3">
    <source>
        <dbReference type="Proteomes" id="UP000183208"/>
    </source>
</evidence>
<dbReference type="EMBL" id="FNTI01000001">
    <property type="protein sequence ID" value="SED69376.1"/>
    <property type="molecule type" value="Genomic_DNA"/>
</dbReference>
<reference evidence="2 3" key="1">
    <citation type="submission" date="2016-10" db="EMBL/GenBank/DDBJ databases">
        <authorList>
            <person name="de Groot N.N."/>
        </authorList>
    </citation>
    <scope>NUCLEOTIDE SEQUENCE [LARGE SCALE GENOMIC DNA]</scope>
    <source>
        <strain evidence="2 3">GAS522</strain>
    </source>
</reference>
<dbReference type="Pfam" id="PF11150">
    <property type="entry name" value="DUF2927"/>
    <property type="match status" value="1"/>
</dbReference>
<evidence type="ECO:0008006" key="4">
    <source>
        <dbReference type="Google" id="ProtNLM"/>
    </source>
</evidence>
<evidence type="ECO:0000313" key="2">
    <source>
        <dbReference type="EMBL" id="SED69376.1"/>
    </source>
</evidence>
<organism evidence="2 3">
    <name type="scientific">Bradyrhizobium lablabi</name>
    <dbReference type="NCBI Taxonomy" id="722472"/>
    <lineage>
        <taxon>Bacteria</taxon>
        <taxon>Pseudomonadati</taxon>
        <taxon>Pseudomonadota</taxon>
        <taxon>Alphaproteobacteria</taxon>
        <taxon>Hyphomicrobiales</taxon>
        <taxon>Nitrobacteraceae</taxon>
        <taxon>Bradyrhizobium</taxon>
    </lineage>
</organism>
<protein>
    <recommendedName>
        <fullName evidence="4">DUF2927 family protein</fullName>
    </recommendedName>
</protein>
<dbReference type="Proteomes" id="UP000183208">
    <property type="component" value="Unassembled WGS sequence"/>
</dbReference>
<sequence>MENSAAVNRIAIALAAIAMTIAGIGSGPANAENPDISRRRASERTEFTNDEIKDGFFKIALNAELQLGAPAERVRKFDEPVRIFVVSKGLPDRRREISTIVQDIRARVNHLDVAVTNNRQSANFVVTLVPDRDFNRTIRARYGIGKAAQIQQSLNPQCLSGIGKDERYRIRRAEVILPIDAGEFTFYDCAYEEMLQALGAINDDRSVPWTMFNDDVQMGFFDVYDQYLLNVLYDPRIRPGMTRDDVNALLPDVLATARTWVTDANSPRQADGRGGPGRRSGARGD</sequence>
<dbReference type="OrthoDB" id="3295600at2"/>
<gene>
    <name evidence="2" type="ORF">SAMN05444171_4839</name>
</gene>
<accession>A0A1M7CFZ3</accession>
<feature type="region of interest" description="Disordered" evidence="1">
    <location>
        <begin position="264"/>
        <end position="285"/>
    </location>
</feature>
<evidence type="ECO:0000256" key="1">
    <source>
        <dbReference type="SAM" id="MobiDB-lite"/>
    </source>
</evidence>
<dbReference type="AlphaFoldDB" id="A0A1M7CFZ3"/>